<keyword evidence="1" id="KW-0472">Membrane</keyword>
<accession>A0A0H4A149</accession>
<sequence length="50" mass="5722">MDNGIYLRKKGNRIMLEKLLNMDAQKLAWIAVIGLIGLLYIILIHFLALP</sequence>
<evidence type="ECO:0000256" key="1">
    <source>
        <dbReference type="SAM" id="Phobius"/>
    </source>
</evidence>
<name>A0A0H4A149_9VIBR</name>
<dbReference type="EMBL" id="KP795705">
    <property type="protein sequence ID" value="AKN40754.1"/>
    <property type="molecule type" value="Genomic_DNA"/>
</dbReference>
<protein>
    <submittedName>
        <fullName evidence="2">Uncharacterized protein</fullName>
    </submittedName>
</protein>
<evidence type="ECO:0000313" key="3">
    <source>
        <dbReference type="EMBL" id="AKN40754.1"/>
    </source>
</evidence>
<reference evidence="2" key="1">
    <citation type="journal article" date="2015" name="MBio">
        <title>Eco-Evolutionary Dynamics of Episomes among Ecologically Cohesive Bacterial Populations.</title>
        <authorList>
            <person name="Xue H."/>
            <person name="Cordero O.X."/>
            <person name="Camas F.M."/>
            <person name="Trimble W."/>
            <person name="Meyer F."/>
            <person name="Guglielmini J."/>
            <person name="Rocha E.P."/>
            <person name="Polz M.F."/>
        </authorList>
    </citation>
    <scope>NUCLEOTIDE SEQUENCE</scope>
    <source>
        <strain evidence="2">FF_3</strain>
        <strain evidence="3">ZF_193</strain>
    </source>
</reference>
<dbReference type="EMBL" id="KP795649">
    <property type="protein sequence ID" value="AKN39471.1"/>
    <property type="molecule type" value="Genomic_DNA"/>
</dbReference>
<keyword evidence="1" id="KW-1133">Transmembrane helix</keyword>
<organism evidence="2">
    <name type="scientific">Vibrio tasmaniensis</name>
    <dbReference type="NCBI Taxonomy" id="212663"/>
    <lineage>
        <taxon>Bacteria</taxon>
        <taxon>Pseudomonadati</taxon>
        <taxon>Pseudomonadota</taxon>
        <taxon>Gammaproteobacteria</taxon>
        <taxon>Vibrionales</taxon>
        <taxon>Vibrionaceae</taxon>
        <taxon>Vibrio</taxon>
    </lineage>
</organism>
<keyword evidence="1" id="KW-0812">Transmembrane</keyword>
<dbReference type="AlphaFoldDB" id="A0A0H4A149"/>
<evidence type="ECO:0000313" key="2">
    <source>
        <dbReference type="EMBL" id="AKN39471.1"/>
    </source>
</evidence>
<proteinExistence type="predicted"/>
<feature type="transmembrane region" description="Helical" evidence="1">
    <location>
        <begin position="27"/>
        <end position="48"/>
    </location>
</feature>